<dbReference type="GO" id="GO:0000132">
    <property type="term" value="P:establishment of mitotic spindle orientation"/>
    <property type="evidence" value="ECO:0007669"/>
    <property type="project" value="TreeGrafter"/>
</dbReference>
<feature type="repeat" description="ANK" evidence="1">
    <location>
        <begin position="255"/>
        <end position="280"/>
    </location>
</feature>
<protein>
    <recommendedName>
        <fullName evidence="7">Ankyrin repeat and fibronectin type-III domain-containing protein 1</fullName>
    </recommendedName>
</protein>
<dbReference type="InterPro" id="IPR002110">
    <property type="entry name" value="Ankyrin_rpt"/>
</dbReference>
<dbReference type="InterPro" id="IPR036116">
    <property type="entry name" value="FN3_sf"/>
</dbReference>
<dbReference type="Pfam" id="PF00788">
    <property type="entry name" value="RA"/>
    <property type="match status" value="1"/>
</dbReference>
<dbReference type="InterPro" id="IPR000159">
    <property type="entry name" value="RA_dom"/>
</dbReference>
<dbReference type="EMBL" id="VSWD01000009">
    <property type="protein sequence ID" value="KAK3092698.1"/>
    <property type="molecule type" value="Genomic_DNA"/>
</dbReference>
<dbReference type="CDD" id="cd17117">
    <property type="entry name" value="RA_ANKFN1_like"/>
    <property type="match status" value="1"/>
</dbReference>
<feature type="region of interest" description="Disordered" evidence="2">
    <location>
        <begin position="197"/>
        <end position="216"/>
    </location>
</feature>
<organism evidence="5 6">
    <name type="scientific">Pinctada imbricata</name>
    <name type="common">Atlantic pearl-oyster</name>
    <name type="synonym">Pinctada martensii</name>
    <dbReference type="NCBI Taxonomy" id="66713"/>
    <lineage>
        <taxon>Eukaryota</taxon>
        <taxon>Metazoa</taxon>
        <taxon>Spiralia</taxon>
        <taxon>Lophotrochozoa</taxon>
        <taxon>Mollusca</taxon>
        <taxon>Bivalvia</taxon>
        <taxon>Autobranchia</taxon>
        <taxon>Pteriomorphia</taxon>
        <taxon>Pterioida</taxon>
        <taxon>Pterioidea</taxon>
        <taxon>Pteriidae</taxon>
        <taxon>Pinctada</taxon>
    </lineage>
</organism>
<feature type="compositionally biased region" description="Polar residues" evidence="2">
    <location>
        <begin position="989"/>
        <end position="1000"/>
    </location>
</feature>
<dbReference type="PANTHER" id="PTHR21437:SF1">
    <property type="entry name" value="WIDE AWAKE"/>
    <property type="match status" value="1"/>
</dbReference>
<dbReference type="PANTHER" id="PTHR21437">
    <property type="entry name" value="WIDE AWAKE"/>
    <property type="match status" value="1"/>
</dbReference>
<dbReference type="InterPro" id="IPR013783">
    <property type="entry name" value="Ig-like_fold"/>
</dbReference>
<dbReference type="SMART" id="SM00314">
    <property type="entry name" value="RA"/>
    <property type="match status" value="1"/>
</dbReference>
<name>A0AA88XVL6_PINIB</name>
<dbReference type="PROSITE" id="PS50297">
    <property type="entry name" value="ANK_REP_REGION"/>
    <property type="match status" value="1"/>
</dbReference>
<dbReference type="Gene3D" id="2.60.40.10">
    <property type="entry name" value="Immunoglobulins"/>
    <property type="match status" value="1"/>
</dbReference>
<dbReference type="InterPro" id="IPR036770">
    <property type="entry name" value="Ankyrin_rpt-contain_sf"/>
</dbReference>
<dbReference type="Proteomes" id="UP001186944">
    <property type="component" value="Unassembled WGS sequence"/>
</dbReference>
<evidence type="ECO:0000256" key="2">
    <source>
        <dbReference type="SAM" id="MobiDB-lite"/>
    </source>
</evidence>
<dbReference type="CDD" id="cd00063">
    <property type="entry name" value="FN3"/>
    <property type="match status" value="1"/>
</dbReference>
<proteinExistence type="predicted"/>
<comment type="caution">
    <text evidence="5">The sequence shown here is derived from an EMBL/GenBank/DDBJ whole genome shotgun (WGS) entry which is preliminary data.</text>
</comment>
<dbReference type="Pfam" id="PF00041">
    <property type="entry name" value="fn3"/>
    <property type="match status" value="1"/>
</dbReference>
<dbReference type="SMART" id="SM00060">
    <property type="entry name" value="FN3"/>
    <property type="match status" value="1"/>
</dbReference>
<dbReference type="AlphaFoldDB" id="A0AA88XVL6"/>
<keyword evidence="1" id="KW-0040">ANK repeat</keyword>
<dbReference type="GO" id="GO:0005819">
    <property type="term" value="C:spindle"/>
    <property type="evidence" value="ECO:0007669"/>
    <property type="project" value="TreeGrafter"/>
</dbReference>
<dbReference type="GO" id="GO:0061172">
    <property type="term" value="P:regulation of establishment of bipolar cell polarity"/>
    <property type="evidence" value="ECO:0007669"/>
    <property type="project" value="TreeGrafter"/>
</dbReference>
<dbReference type="InterPro" id="IPR039269">
    <property type="entry name" value="ANKFN1"/>
</dbReference>
<accession>A0AA88XVL6</accession>
<gene>
    <name evidence="5" type="ORF">FSP39_006121</name>
</gene>
<evidence type="ECO:0000259" key="4">
    <source>
        <dbReference type="PROSITE" id="PS50853"/>
    </source>
</evidence>
<feature type="region of interest" description="Disordered" evidence="2">
    <location>
        <begin position="17"/>
        <end position="104"/>
    </location>
</feature>
<dbReference type="SMART" id="SM00248">
    <property type="entry name" value="ANK"/>
    <property type="match status" value="2"/>
</dbReference>
<evidence type="ECO:0000313" key="5">
    <source>
        <dbReference type="EMBL" id="KAK3092698.1"/>
    </source>
</evidence>
<evidence type="ECO:0008006" key="7">
    <source>
        <dbReference type="Google" id="ProtNLM"/>
    </source>
</evidence>
<feature type="domain" description="Ras-associating" evidence="3">
    <location>
        <begin position="1003"/>
        <end position="1105"/>
    </location>
</feature>
<evidence type="ECO:0000259" key="3">
    <source>
        <dbReference type="PROSITE" id="PS50200"/>
    </source>
</evidence>
<dbReference type="Gene3D" id="1.25.40.20">
    <property type="entry name" value="Ankyrin repeat-containing domain"/>
    <property type="match status" value="1"/>
</dbReference>
<feature type="domain" description="Fibronectin type-III" evidence="4">
    <location>
        <begin position="361"/>
        <end position="457"/>
    </location>
</feature>
<evidence type="ECO:0000256" key="1">
    <source>
        <dbReference type="PROSITE-ProRule" id="PRU00023"/>
    </source>
</evidence>
<dbReference type="GO" id="GO:0007165">
    <property type="term" value="P:signal transduction"/>
    <property type="evidence" value="ECO:0007669"/>
    <property type="project" value="InterPro"/>
</dbReference>
<dbReference type="PROSITE" id="PS50088">
    <property type="entry name" value="ANK_REPEAT"/>
    <property type="match status" value="1"/>
</dbReference>
<dbReference type="SUPFAM" id="SSF48403">
    <property type="entry name" value="Ankyrin repeat"/>
    <property type="match status" value="1"/>
</dbReference>
<dbReference type="InterPro" id="IPR003961">
    <property type="entry name" value="FN3_dom"/>
</dbReference>
<reference evidence="5" key="1">
    <citation type="submission" date="2019-08" db="EMBL/GenBank/DDBJ databases">
        <title>The improved chromosome-level genome for the pearl oyster Pinctada fucata martensii using PacBio sequencing and Hi-C.</title>
        <authorList>
            <person name="Zheng Z."/>
        </authorList>
    </citation>
    <scope>NUCLEOTIDE SEQUENCE</scope>
    <source>
        <strain evidence="5">ZZ-2019</strain>
        <tissue evidence="5">Adductor muscle</tissue>
    </source>
</reference>
<dbReference type="Gene3D" id="3.10.20.90">
    <property type="entry name" value="Phosphatidylinositol 3-kinase Catalytic Subunit, Chain A, domain 1"/>
    <property type="match status" value="1"/>
</dbReference>
<sequence length="1118" mass="125469">MELQKIAKSVLYKKTKTQDLRRNGSLKPKKDHILSKCGSEEKVVSENAPSSDLSSAPHAHTPPPPRPRSAWSGEDNTEGPVAPATPDLLRNTSSPSVDKGMYYTTPPNANIIRHTEEKKHGVTKCTSQYFSDRKEEGPGEKQRSFSEDWSAVRLFQGNGQMKNGTDSPLLRRIANTHNSSYRLSKILSASQSKRGSTASIAGGYHDSAFPRRKSEDKKLPSNVKALFEAVEQQDIDLVKNLLEIESTDINCYNNEGLTPLDVAVLTNNIPMAKILLYHGAKESPLFQKEEIRSMRLDDLVSDAEKRVVELSAMMLNVPSGSSTVSSSQQKENEKQLSHWDARHKLLKRMKAGYDHARIPDPPSYVSLSVASATSLLVKFDEPLNHNGAVVTRYKVQWSCFEDFVPVAGEEEISDMRNLECEVKGLNKGQKYYIRVAARNLKGYSNFTISKPGYAVPSSWRDVENANTTLREDINTQTLEHLLQKLQTIKRSESLDLKDDSKCDSPQQRKHKSLKSFFSTAPKFVKAPKRGVYLACVLYSGDKIFITSDDQLPIVKVDDNFTGSSITADMHWFMKFSCAWNVAKTLQQGLDKSSSAAVHLRRKLLHAVSILQELLGMHDLGQLYHKPIRDGSNCIVLTTVCNVKDPKSVVYSGKWVGLSKFRSRSSTSSPEHAEQFYMLDSSVSEMMKYHRGSTSPLEKGLYIGYLKIQASLEMNCVLVPKKNPNSLPCIKVRDCPNVSKEEWEWLQSLKTDSTQVSMDFTQREFSKQFILALNDLRKNLDIPESEWVNHRVYDVEVIDFQENVSFILILPSVEDVCVVPGEGDRIVQDKDLSFLSVQMFEIVHMRTYESQLIRKYAYISCVLEVDLCLAQQNLRKAFSSSELQASRNQLSKLSEIQLTLDNAWNTTRWVRSIITYARDKSKPGGVCIGTVTAPCSDQDLPDQCLQEVGDVMGSTDDLTNSCFDGNEISVGKDQRKIAKFYDPTDEMSENRSSPLNVDSPSGTESGVLQVYAAYDSGLLMGTRVRLHVTSKTTARDIINLVVKQLNRALTLKGKGGPIYSEDKLCDFCLVAVISGSRERILRDDFKPLKLQNPWKDGKLYVRLKNNLLAAIQHGRATEV</sequence>
<dbReference type="PROSITE" id="PS50853">
    <property type="entry name" value="FN3"/>
    <property type="match status" value="1"/>
</dbReference>
<feature type="region of interest" description="Disordered" evidence="2">
    <location>
        <begin position="981"/>
        <end position="1000"/>
    </location>
</feature>
<feature type="compositionally biased region" description="Basic and acidic residues" evidence="2">
    <location>
        <begin position="31"/>
        <end position="44"/>
    </location>
</feature>
<evidence type="ECO:0000313" key="6">
    <source>
        <dbReference type="Proteomes" id="UP001186944"/>
    </source>
</evidence>
<dbReference type="PROSITE" id="PS50200">
    <property type="entry name" value="RA"/>
    <property type="match status" value="1"/>
</dbReference>
<dbReference type="Pfam" id="PF12796">
    <property type="entry name" value="Ank_2"/>
    <property type="match status" value="1"/>
</dbReference>
<dbReference type="SUPFAM" id="SSF49265">
    <property type="entry name" value="Fibronectin type III"/>
    <property type="match status" value="1"/>
</dbReference>
<keyword evidence="6" id="KW-1185">Reference proteome</keyword>